<sequence>MLSKRATQVGPSATLQITATAKRMVKEGKDVVAFGAGEPDFDTPDVVKSAAVAAIQSGFTKYTPTSGIPELKEAIVRKLKNDNGLDYEAGAVVVSCGAKHSLYNIFQVIVDAGDEVLIPVPYWVSYPEMVKLAGGKPVFIQTNLKEDFKITPEKLRSCVSKKTKALVLNSPSNPCGVVYRRQELSAIADFCTENNIYCISDEIYEKIIFDGIEHVSIASLSEKIKKLTVTVNGFSKSYSMTGWRLGYCVAESGIAKAISNIQDHSTSNPTSFVQKAALAAFSLGPAFFDDARRKFQERRDYIVSRLDKMNTVLSYKKPEGAFYIFVNIKKTGMDSFAFAKRLLEEKYVALIPGGPFGCNDYVRISFATSMEKIKTGLDRIEEWVNQL</sequence>
<dbReference type="GO" id="GO:0030170">
    <property type="term" value="F:pyridoxal phosphate binding"/>
    <property type="evidence" value="ECO:0007669"/>
    <property type="project" value="InterPro"/>
</dbReference>
<dbReference type="PANTHER" id="PTHR46383:SF1">
    <property type="entry name" value="ASPARTATE AMINOTRANSFERASE"/>
    <property type="match status" value="1"/>
</dbReference>
<keyword evidence="9" id="KW-1185">Reference proteome</keyword>
<dbReference type="GO" id="GO:0006520">
    <property type="term" value="P:amino acid metabolic process"/>
    <property type="evidence" value="ECO:0007669"/>
    <property type="project" value="InterPro"/>
</dbReference>
<evidence type="ECO:0000256" key="4">
    <source>
        <dbReference type="ARBA" id="ARBA00022679"/>
    </source>
</evidence>
<dbReference type="GO" id="GO:0008483">
    <property type="term" value="F:transaminase activity"/>
    <property type="evidence" value="ECO:0007669"/>
    <property type="project" value="UniProtKB-KW"/>
</dbReference>
<keyword evidence="4 6" id="KW-0808">Transferase</keyword>
<dbReference type="EMBL" id="CP019384">
    <property type="protein sequence ID" value="QAT16815.1"/>
    <property type="molecule type" value="Genomic_DNA"/>
</dbReference>
<accession>A0A410P3N8</accession>
<dbReference type="OrthoDB" id="9802328at2"/>
<comment type="similarity">
    <text evidence="2 6">Belongs to the class-I pyridoxal-phosphate-dependent aminotransferase family.</text>
</comment>
<evidence type="ECO:0000256" key="1">
    <source>
        <dbReference type="ARBA" id="ARBA00001933"/>
    </source>
</evidence>
<gene>
    <name evidence="8" type="ORF">BU251_03235</name>
</gene>
<dbReference type="InterPro" id="IPR015421">
    <property type="entry name" value="PyrdxlP-dep_Trfase_major"/>
</dbReference>
<feature type="domain" description="Aminotransferase class I/classII large" evidence="7">
    <location>
        <begin position="29"/>
        <end position="380"/>
    </location>
</feature>
<comment type="cofactor">
    <cofactor evidence="1 6">
        <name>pyridoxal 5'-phosphate</name>
        <dbReference type="ChEBI" id="CHEBI:597326"/>
    </cofactor>
</comment>
<dbReference type="InterPro" id="IPR015422">
    <property type="entry name" value="PyrdxlP-dep_Trfase_small"/>
</dbReference>
<dbReference type="InterPro" id="IPR004838">
    <property type="entry name" value="NHTrfase_class1_PyrdxlP-BS"/>
</dbReference>
<keyword evidence="5" id="KW-0663">Pyridoxal phosphate</keyword>
<evidence type="ECO:0000256" key="3">
    <source>
        <dbReference type="ARBA" id="ARBA00022576"/>
    </source>
</evidence>
<dbReference type="KEGG" id="vai:BU251_03235"/>
<name>A0A410P3N8_VELA1</name>
<evidence type="ECO:0000256" key="6">
    <source>
        <dbReference type="RuleBase" id="RU000481"/>
    </source>
</evidence>
<dbReference type="PANTHER" id="PTHR46383">
    <property type="entry name" value="ASPARTATE AMINOTRANSFERASE"/>
    <property type="match status" value="1"/>
</dbReference>
<dbReference type="InterPro" id="IPR050596">
    <property type="entry name" value="AspAT/PAT-like"/>
</dbReference>
<evidence type="ECO:0000313" key="8">
    <source>
        <dbReference type="EMBL" id="QAT16815.1"/>
    </source>
</evidence>
<dbReference type="CDD" id="cd00609">
    <property type="entry name" value="AAT_like"/>
    <property type="match status" value="1"/>
</dbReference>
<proteinExistence type="inferred from homology"/>
<reference evidence="8 9" key="1">
    <citation type="submission" date="2017-01" db="EMBL/GenBank/DDBJ databases">
        <title>First insights into the biology of 'candidatus Vampirococcus archaeovorus'.</title>
        <authorList>
            <person name="Kizina J."/>
            <person name="Jordan S."/>
            <person name="Stueber K."/>
            <person name="Reinhardt R."/>
            <person name="Harder J."/>
        </authorList>
    </citation>
    <scope>NUCLEOTIDE SEQUENCE [LARGE SCALE GENOMIC DNA]</scope>
    <source>
        <strain evidence="8 9">LiM</strain>
    </source>
</reference>
<dbReference type="Proteomes" id="UP000287243">
    <property type="component" value="Chromosome"/>
</dbReference>
<dbReference type="RefSeq" id="WP_128699455.1">
    <property type="nucleotide sequence ID" value="NZ_CP019384.1"/>
</dbReference>
<evidence type="ECO:0000256" key="2">
    <source>
        <dbReference type="ARBA" id="ARBA00007441"/>
    </source>
</evidence>
<dbReference type="PROSITE" id="PS00105">
    <property type="entry name" value="AA_TRANSFER_CLASS_1"/>
    <property type="match status" value="1"/>
</dbReference>
<dbReference type="Pfam" id="PF00155">
    <property type="entry name" value="Aminotran_1_2"/>
    <property type="match status" value="1"/>
</dbReference>
<dbReference type="Gene3D" id="3.40.640.10">
    <property type="entry name" value="Type I PLP-dependent aspartate aminotransferase-like (Major domain)"/>
    <property type="match status" value="1"/>
</dbReference>
<organism evidence="8 9">
    <name type="scientific">Velamenicoccus archaeovorus</name>
    <dbReference type="NCBI Taxonomy" id="1930593"/>
    <lineage>
        <taxon>Bacteria</taxon>
        <taxon>Pseudomonadati</taxon>
        <taxon>Candidatus Omnitrophota</taxon>
        <taxon>Candidatus Velamenicoccus</taxon>
    </lineage>
</organism>
<dbReference type="InterPro" id="IPR015424">
    <property type="entry name" value="PyrdxlP-dep_Trfase"/>
</dbReference>
<dbReference type="PRINTS" id="PR00753">
    <property type="entry name" value="ACCSYNTHASE"/>
</dbReference>
<protein>
    <recommendedName>
        <fullName evidence="6">Aminotransferase</fullName>
        <ecNumber evidence="6">2.6.1.-</ecNumber>
    </recommendedName>
</protein>
<dbReference type="EC" id="2.6.1.-" evidence="6"/>
<dbReference type="AlphaFoldDB" id="A0A410P3N8"/>
<dbReference type="Gene3D" id="3.90.1150.10">
    <property type="entry name" value="Aspartate Aminotransferase, domain 1"/>
    <property type="match status" value="1"/>
</dbReference>
<keyword evidence="3 6" id="KW-0032">Aminotransferase</keyword>
<dbReference type="InterPro" id="IPR004839">
    <property type="entry name" value="Aminotransferase_I/II_large"/>
</dbReference>
<evidence type="ECO:0000313" key="9">
    <source>
        <dbReference type="Proteomes" id="UP000287243"/>
    </source>
</evidence>
<dbReference type="FunFam" id="3.40.640.10:FF:000033">
    <property type="entry name" value="Aspartate aminotransferase"/>
    <property type="match status" value="1"/>
</dbReference>
<dbReference type="SUPFAM" id="SSF53383">
    <property type="entry name" value="PLP-dependent transferases"/>
    <property type="match status" value="1"/>
</dbReference>
<evidence type="ECO:0000256" key="5">
    <source>
        <dbReference type="ARBA" id="ARBA00022898"/>
    </source>
</evidence>
<evidence type="ECO:0000259" key="7">
    <source>
        <dbReference type="Pfam" id="PF00155"/>
    </source>
</evidence>